<keyword evidence="9" id="KW-0472">Membrane</keyword>
<evidence type="ECO:0007829" key="21">
    <source>
        <dbReference type="PeptideAtlas" id="A0A8V1AB00"/>
    </source>
</evidence>
<proteinExistence type="evidence at protein level"/>
<evidence type="ECO:0000313" key="20">
    <source>
        <dbReference type="Proteomes" id="UP000000539"/>
    </source>
</evidence>
<evidence type="ECO:0000256" key="8">
    <source>
        <dbReference type="ARBA" id="ARBA00023054"/>
    </source>
</evidence>
<evidence type="ECO:0000256" key="4">
    <source>
        <dbReference type="ARBA" id="ARBA00022723"/>
    </source>
</evidence>
<dbReference type="GeneTree" id="ENSGT00950000183025"/>
<keyword evidence="10" id="KW-0206">Cytoskeleton</keyword>
<dbReference type="GO" id="GO:0005776">
    <property type="term" value="C:autophagosome"/>
    <property type="evidence" value="ECO:0000318"/>
    <property type="project" value="GO_Central"/>
</dbReference>
<dbReference type="GO" id="GO:1901098">
    <property type="term" value="P:positive regulation of autophagosome maturation"/>
    <property type="evidence" value="ECO:0000318"/>
    <property type="project" value="GO_Central"/>
</dbReference>
<sequence length="520" mass="60615">MKRQPPTETNYLALIWYFRVKKGLKALVKQGKEFIFSDNLVSCNIFLVPRDRVPELLLLGQLQGHSNRLWFTESVKNNCIKDHTGTISSNMFPTLVLPSPNTFHRIRLKLVGWKTTREYYTFMWAPRPSDVHGDSAVQQEIQFKAYYLPKDDEYYQFCYIDQDGTIRGASVPFQFRAETEDDILVVTTQGEVEEIELQNKNLLKENKKLQANCESLQKQNTDLQEDLKKTQELQNVLESLRSSTEKLELELSSLKKENKHLKELNECREAELHQFKEQIQNVTSEKERLETKLKTALDHVDQLQSQLLSYEKEIEDLVHSNRDKTKQCESLKEENNQLCMTITQEEEQKKQLKNCLEHLKGAEANLTLRLQNEQRQNSDLMKELEEQKRLFQTLQAKKKESDEENQKLRKEKDSFLRRLSHPRDVSSSVSQAQAFVPAPEDFVFGNPYHAAGANQEARATGIDSIRKCPICNDIFPDDIETRDYEAHVQSHLLECPVCNEAFEKSNQQVFDDHMLCHSLE</sequence>
<accession>A0A8V1AB00</accession>
<evidence type="ECO:0000313" key="19">
    <source>
        <dbReference type="Ensembl" id="ENSGALP00010039434.1"/>
    </source>
</evidence>
<evidence type="ECO:0000256" key="11">
    <source>
        <dbReference type="ARBA" id="ARBA00023329"/>
    </source>
</evidence>
<keyword evidence="5 16" id="KW-0863">Zinc-finger</keyword>
<evidence type="ECO:0000256" key="17">
    <source>
        <dbReference type="SAM" id="MobiDB-lite"/>
    </source>
</evidence>
<dbReference type="PROSITE" id="PS51905">
    <property type="entry name" value="ZF_UBZ1"/>
    <property type="match status" value="1"/>
</dbReference>
<evidence type="ECO:0000256" key="1">
    <source>
        <dbReference type="ARBA" id="ARBA00004245"/>
    </source>
</evidence>
<evidence type="ECO:0000256" key="10">
    <source>
        <dbReference type="ARBA" id="ARBA00023212"/>
    </source>
</evidence>
<dbReference type="PANTHER" id="PTHR31915">
    <property type="entry name" value="SKICH DOMAIN-CONTAINING PROTEIN"/>
    <property type="match status" value="1"/>
</dbReference>
<protein>
    <recommendedName>
        <fullName evidence="14">Calcium-binding and coiled-coil domain-containing protein 2</fullName>
    </recommendedName>
    <alternativeName>
        <fullName evidence="15">Nuclear domain 10 protein NDP52</fullName>
    </alternativeName>
</protein>
<keyword evidence="4" id="KW-0479">Metal-binding</keyword>
<reference evidence="19" key="1">
    <citation type="submission" date="2020-11" db="EMBL/GenBank/DDBJ databases">
        <title>Gallus gallus (Chicken) genome, bGalGal1, GRCg7b, maternal haplotype autosomes + Z &amp; W.</title>
        <authorList>
            <person name="Warren W."/>
            <person name="Formenti G."/>
            <person name="Fedrigo O."/>
            <person name="Haase B."/>
            <person name="Mountcastle J."/>
            <person name="Balacco J."/>
            <person name="Tracey A."/>
            <person name="Schneider V."/>
            <person name="Okimoto R."/>
            <person name="Cheng H."/>
            <person name="Hawken R."/>
            <person name="Howe K."/>
            <person name="Jarvis E.D."/>
        </authorList>
    </citation>
    <scope>NUCLEOTIDE SEQUENCE [LARGE SCALE GENOMIC DNA]</scope>
    <source>
        <strain evidence="19">Broiler</strain>
    </source>
</reference>
<keyword evidence="6" id="KW-0862">Zinc</keyword>
<dbReference type="Pfam" id="PF17751">
    <property type="entry name" value="SKICH"/>
    <property type="match status" value="1"/>
</dbReference>
<dbReference type="CDD" id="cd21969">
    <property type="entry name" value="Zn-C2H2_TAX1BP1_rpt1"/>
    <property type="match status" value="1"/>
</dbReference>
<feature type="compositionally biased region" description="Basic and acidic residues" evidence="17">
    <location>
        <begin position="397"/>
        <end position="414"/>
    </location>
</feature>
<reference evidence="19" key="2">
    <citation type="submission" date="2025-08" db="UniProtKB">
        <authorList>
            <consortium name="Ensembl"/>
        </authorList>
    </citation>
    <scope>IDENTIFICATION</scope>
    <source>
        <strain evidence="19">broiler</strain>
    </source>
</reference>
<keyword evidence="8" id="KW-0175">Coiled coil</keyword>
<name>A0A8V1AB00_CHICK</name>
<dbReference type="InterPro" id="IPR041641">
    <property type="entry name" value="CALCOCO1/2_Zn_UBZ1"/>
</dbReference>
<evidence type="ECO:0000256" key="16">
    <source>
        <dbReference type="PROSITE-ProRule" id="PRU01253"/>
    </source>
</evidence>
<keyword evidence="11" id="KW-0968">Cytoplasmic vesicle</keyword>
<organism evidence="19 20">
    <name type="scientific">Gallus gallus</name>
    <name type="common">Chicken</name>
    <dbReference type="NCBI Taxonomy" id="9031"/>
    <lineage>
        <taxon>Eukaryota</taxon>
        <taxon>Metazoa</taxon>
        <taxon>Chordata</taxon>
        <taxon>Craniata</taxon>
        <taxon>Vertebrata</taxon>
        <taxon>Euteleostomi</taxon>
        <taxon>Archelosauria</taxon>
        <taxon>Archosauria</taxon>
        <taxon>Dinosauria</taxon>
        <taxon>Saurischia</taxon>
        <taxon>Theropoda</taxon>
        <taxon>Coelurosauria</taxon>
        <taxon>Aves</taxon>
        <taxon>Neognathae</taxon>
        <taxon>Galloanserae</taxon>
        <taxon>Galliformes</taxon>
        <taxon>Phasianidae</taxon>
        <taxon>Phasianinae</taxon>
        <taxon>Gallus</taxon>
    </lineage>
</organism>
<evidence type="ECO:0000256" key="5">
    <source>
        <dbReference type="ARBA" id="ARBA00022771"/>
    </source>
</evidence>
<dbReference type="OrthoDB" id="10015001at2759"/>
<evidence type="ECO:0000259" key="18">
    <source>
        <dbReference type="PROSITE" id="PS51905"/>
    </source>
</evidence>
<dbReference type="GO" id="GO:0031410">
    <property type="term" value="C:cytoplasmic vesicle"/>
    <property type="evidence" value="ECO:0007669"/>
    <property type="project" value="UniProtKB-KW"/>
</dbReference>
<keyword evidence="21" id="KW-1267">Proteomics identification</keyword>
<evidence type="ECO:0000256" key="2">
    <source>
        <dbReference type="ARBA" id="ARBA00004556"/>
    </source>
</evidence>
<dbReference type="InterPro" id="IPR051002">
    <property type="entry name" value="UBA_autophagy_assoc_protein"/>
</dbReference>
<keyword evidence="20" id="KW-1185">Reference proteome</keyword>
<evidence type="ECO:0000256" key="12">
    <source>
        <dbReference type="ARBA" id="ARBA00037854"/>
    </source>
</evidence>
<gene>
    <name evidence="19" type="primary">CALCOCO2</name>
</gene>
<evidence type="ECO:0000256" key="7">
    <source>
        <dbReference type="ARBA" id="ARBA00023006"/>
    </source>
</evidence>
<dbReference type="AlphaFoldDB" id="A0A8V1AB00"/>
<keyword evidence="7" id="KW-0072">Autophagy</keyword>
<evidence type="ECO:0000256" key="15">
    <source>
        <dbReference type="ARBA" id="ARBA00041519"/>
    </source>
</evidence>
<keyword evidence="3" id="KW-0963">Cytoplasm</keyword>
<dbReference type="Proteomes" id="UP000000539">
    <property type="component" value="Chromosome 27"/>
</dbReference>
<comment type="subcellular location">
    <subcellularLocation>
        <location evidence="1">Cytoplasm</location>
        <location evidence="1">Cytoskeleton</location>
    </subcellularLocation>
    <subcellularLocation>
        <location evidence="2">Cytoplasm</location>
        <location evidence="2">Perinuclear region</location>
    </subcellularLocation>
    <subcellularLocation>
        <location evidence="12">Cytoplasmic vesicle</location>
        <location evidence="12">Autophagosome membrane</location>
        <topology evidence="12">Peripheral membrane protein</topology>
    </subcellularLocation>
</comment>
<feature type="domain" description="UBZ1-type" evidence="18">
    <location>
        <begin position="465"/>
        <end position="491"/>
    </location>
</feature>
<evidence type="ECO:0000256" key="14">
    <source>
        <dbReference type="ARBA" id="ARBA00040931"/>
    </source>
</evidence>
<dbReference type="GO" id="GO:0048471">
    <property type="term" value="C:perinuclear region of cytoplasm"/>
    <property type="evidence" value="ECO:0007669"/>
    <property type="project" value="UniProtKB-SubCell"/>
</dbReference>
<dbReference type="GO" id="GO:0008270">
    <property type="term" value="F:zinc ion binding"/>
    <property type="evidence" value="ECO:0007669"/>
    <property type="project" value="UniProtKB-KW"/>
</dbReference>
<dbReference type="CDD" id="cd21968">
    <property type="entry name" value="Zn-C2H2_CALCOCO2"/>
    <property type="match status" value="1"/>
</dbReference>
<dbReference type="Ensembl" id="ENSGALT00010064095.1">
    <property type="protein sequence ID" value="ENSGALP00010039434.1"/>
    <property type="gene ID" value="ENSGALG00010026334.1"/>
</dbReference>
<dbReference type="GO" id="GO:0000421">
    <property type="term" value="C:autophagosome membrane"/>
    <property type="evidence" value="ECO:0007669"/>
    <property type="project" value="UniProtKB-SubCell"/>
</dbReference>
<evidence type="ECO:0000256" key="3">
    <source>
        <dbReference type="ARBA" id="ARBA00022490"/>
    </source>
</evidence>
<reference evidence="19" key="3">
    <citation type="submission" date="2025-09" db="UniProtKB">
        <authorList>
            <consortium name="Ensembl"/>
        </authorList>
    </citation>
    <scope>IDENTIFICATION</scope>
    <source>
        <strain evidence="19">broiler</strain>
    </source>
</reference>
<evidence type="ECO:0000256" key="13">
    <source>
        <dbReference type="ARBA" id="ARBA00037963"/>
    </source>
</evidence>
<dbReference type="GO" id="GO:0005856">
    <property type="term" value="C:cytoskeleton"/>
    <property type="evidence" value="ECO:0007669"/>
    <property type="project" value="UniProtKB-SubCell"/>
</dbReference>
<dbReference type="InterPro" id="IPR041611">
    <property type="entry name" value="SKICH"/>
</dbReference>
<dbReference type="PANTHER" id="PTHR31915:SF4">
    <property type="entry name" value="CALCIUM-BINDING AND COILED-COIL DOMAIN-CONTAINING PROTEIN 2"/>
    <property type="match status" value="1"/>
</dbReference>
<dbReference type="GO" id="GO:0098792">
    <property type="term" value="P:xenophagy"/>
    <property type="evidence" value="ECO:0000318"/>
    <property type="project" value="GO_Central"/>
</dbReference>
<dbReference type="Gene3D" id="2.60.40.2840">
    <property type="match status" value="1"/>
</dbReference>
<feature type="region of interest" description="Disordered" evidence="17">
    <location>
        <begin position="395"/>
        <end position="414"/>
    </location>
</feature>
<dbReference type="GO" id="GO:0016605">
    <property type="term" value="C:PML body"/>
    <property type="evidence" value="ECO:0000318"/>
    <property type="project" value="GO_Central"/>
</dbReference>
<dbReference type="Gene3D" id="6.20.250.40">
    <property type="match status" value="1"/>
</dbReference>
<dbReference type="Pfam" id="PF18112">
    <property type="entry name" value="Zn-C2H2_12"/>
    <property type="match status" value="1"/>
</dbReference>
<evidence type="ECO:0000256" key="9">
    <source>
        <dbReference type="ARBA" id="ARBA00023136"/>
    </source>
</evidence>
<comment type="similarity">
    <text evidence="13">Belongs to the CALCOCO family.</text>
</comment>
<evidence type="ECO:0000256" key="6">
    <source>
        <dbReference type="ARBA" id="ARBA00022833"/>
    </source>
</evidence>